<reference evidence="2 3" key="1">
    <citation type="journal article" date="2024" name="Science">
        <title>Giant polyketide synthase enzymes in the biosynthesis of giant marine polyether toxins.</title>
        <authorList>
            <person name="Fallon T.R."/>
            <person name="Shende V.V."/>
            <person name="Wierzbicki I.H."/>
            <person name="Pendleton A.L."/>
            <person name="Watervoot N.F."/>
            <person name="Auber R.P."/>
            <person name="Gonzalez D.J."/>
            <person name="Wisecaver J.H."/>
            <person name="Moore B.S."/>
        </authorList>
    </citation>
    <scope>NUCLEOTIDE SEQUENCE [LARGE SCALE GENOMIC DNA]</scope>
    <source>
        <strain evidence="2 3">12B1</strain>
    </source>
</reference>
<gene>
    <name evidence="2" type="ORF">AB1Y20_023641</name>
</gene>
<feature type="transmembrane region" description="Helical" evidence="1">
    <location>
        <begin position="55"/>
        <end position="84"/>
    </location>
</feature>
<keyword evidence="1" id="KW-0472">Membrane</keyword>
<organism evidence="2 3">
    <name type="scientific">Prymnesium parvum</name>
    <name type="common">Toxic golden alga</name>
    <dbReference type="NCBI Taxonomy" id="97485"/>
    <lineage>
        <taxon>Eukaryota</taxon>
        <taxon>Haptista</taxon>
        <taxon>Haptophyta</taxon>
        <taxon>Prymnesiophyceae</taxon>
        <taxon>Prymnesiales</taxon>
        <taxon>Prymnesiaceae</taxon>
        <taxon>Prymnesium</taxon>
    </lineage>
</organism>
<keyword evidence="1" id="KW-0812">Transmembrane</keyword>
<dbReference type="Proteomes" id="UP001515480">
    <property type="component" value="Unassembled WGS sequence"/>
</dbReference>
<dbReference type="EMBL" id="JBGBPQ010000009">
    <property type="protein sequence ID" value="KAL1520171.1"/>
    <property type="molecule type" value="Genomic_DNA"/>
</dbReference>
<evidence type="ECO:0000313" key="3">
    <source>
        <dbReference type="Proteomes" id="UP001515480"/>
    </source>
</evidence>
<comment type="caution">
    <text evidence="2">The sequence shown here is derived from an EMBL/GenBank/DDBJ whole genome shotgun (WGS) entry which is preliminary data.</text>
</comment>
<accession>A0AB34JHF8</accession>
<evidence type="ECO:0000256" key="1">
    <source>
        <dbReference type="SAM" id="Phobius"/>
    </source>
</evidence>
<protein>
    <submittedName>
        <fullName evidence="2">Uncharacterized protein</fullName>
    </submittedName>
</protein>
<name>A0AB34JHF8_PRYPA</name>
<keyword evidence="1" id="KW-1133">Transmembrane helix</keyword>
<dbReference type="AlphaFoldDB" id="A0AB34JHF8"/>
<proteinExistence type="predicted"/>
<keyword evidence="3" id="KW-1185">Reference proteome</keyword>
<evidence type="ECO:0000313" key="2">
    <source>
        <dbReference type="EMBL" id="KAL1520171.1"/>
    </source>
</evidence>
<sequence length="89" mass="9632">MVFDSSTDFYLAVNSSVLMGPAACKPEAVPYPVKDEDPQSEDSDLPFEAKLVLDLLSAITLCLIGLTVTLAVCCFLLVHLLFCYMAQGI</sequence>